<evidence type="ECO:0000313" key="2">
    <source>
        <dbReference type="Proteomes" id="UP000596130"/>
    </source>
</evidence>
<dbReference type="EMBL" id="CP065959">
    <property type="protein sequence ID" value="QQC89869.1"/>
    <property type="molecule type" value="Genomic_DNA"/>
</dbReference>
<dbReference type="AlphaFoldDB" id="A0A7T4TY27"/>
<gene>
    <name evidence="1" type="ORF">I8755_16680</name>
</gene>
<protein>
    <submittedName>
        <fullName evidence="1">Uncharacterized protein</fullName>
    </submittedName>
</protein>
<proteinExistence type="predicted"/>
<sequence length="117" mass="12845">MTTETTEQRREFIAGLRALADFLEATPSVPCSSSEERLLLPLHTNTAVQEFAAAHGLTVEYDEDGNAQINLPFGPITYNVYGYADFDAHYARRQEKQARTWAADHGLALFPAEGGAA</sequence>
<evidence type="ECO:0000313" key="1">
    <source>
        <dbReference type="EMBL" id="QQC89869.1"/>
    </source>
</evidence>
<name>A0A7T4TY27_9ACTN</name>
<reference evidence="1 2" key="1">
    <citation type="submission" date="2020-12" db="EMBL/GenBank/DDBJ databases">
        <title>Identification and biosynthesis of polyene macrolides produced by Streptomyces alfalfae Men-myco-93-63.</title>
        <authorList>
            <person name="Liu D."/>
            <person name="Li Y."/>
            <person name="Liu L."/>
            <person name="Han X."/>
            <person name="Shen F."/>
        </authorList>
    </citation>
    <scope>NUCLEOTIDE SEQUENCE [LARGE SCALE GENOMIC DNA]</scope>
    <source>
        <strain evidence="1 2">Men-myco-93-63</strain>
    </source>
</reference>
<dbReference type="RefSeq" id="WP_198502934.1">
    <property type="nucleotide sequence ID" value="NZ_CP065959.1"/>
</dbReference>
<organism evidence="1 2">
    <name type="scientific">Streptomyces alfalfae</name>
    <dbReference type="NCBI Taxonomy" id="1642299"/>
    <lineage>
        <taxon>Bacteria</taxon>
        <taxon>Bacillati</taxon>
        <taxon>Actinomycetota</taxon>
        <taxon>Actinomycetes</taxon>
        <taxon>Kitasatosporales</taxon>
        <taxon>Streptomycetaceae</taxon>
        <taxon>Streptomyces</taxon>
    </lineage>
</organism>
<dbReference type="Proteomes" id="UP000596130">
    <property type="component" value="Chromosome"/>
</dbReference>
<accession>A0A7T4TY27</accession>